<evidence type="ECO:0008006" key="3">
    <source>
        <dbReference type="Google" id="ProtNLM"/>
    </source>
</evidence>
<sequence>MRVLIVTTARNEGPYLPDWLAHHLGAGADGIIVVTNDCEDGTDRMLDLLDAAGLVTHLQNPALPGKSLQWQALKAAARHPRAAGADWILGIDLDEYLNIHAPGHDLAALVAALPPGTEAVALPWRLFGDNGLTGLPDRPVTELFTAAMPADAAFPVAASFFKTLYRPAAFGRIGIHRPRPAPGRAAPRWVDGSGTALPESFAASPGRLSLWGFPAGRALAEINHYAVKTPEAFLIKRARGLPNRTARAVDLGYWVERNFNTVDDRSIAAMAPATAAMRARLAALPGQADLHAAAMAWHRAEAARQIATPEGHAFYSQLVLAGGSRALPPDRAAVLYGLYPRGTAAAARP</sequence>
<dbReference type="CDD" id="cd00761">
    <property type="entry name" value="Glyco_tranf_GTA_type"/>
    <property type="match status" value="1"/>
</dbReference>
<proteinExistence type="predicted"/>
<dbReference type="SUPFAM" id="SSF53448">
    <property type="entry name" value="Nucleotide-diphospho-sugar transferases"/>
    <property type="match status" value="1"/>
</dbReference>
<evidence type="ECO:0000313" key="2">
    <source>
        <dbReference type="Proteomes" id="UP000248659"/>
    </source>
</evidence>
<name>A0ABX9DL45_9RHOB</name>
<dbReference type="EMBL" id="MUAV01000002">
    <property type="protein sequence ID" value="RAP43125.1"/>
    <property type="molecule type" value="Genomic_DNA"/>
</dbReference>
<comment type="caution">
    <text evidence="1">The sequence shown here is derived from an EMBL/GenBank/DDBJ whole genome shotgun (WGS) entry which is preliminary data.</text>
</comment>
<dbReference type="InterPro" id="IPR029044">
    <property type="entry name" value="Nucleotide-diphossugar_trans"/>
</dbReference>
<dbReference type="Proteomes" id="UP000248659">
    <property type="component" value="Unassembled WGS sequence"/>
</dbReference>
<keyword evidence="2" id="KW-1185">Reference proteome</keyword>
<organism evidence="1 2">
    <name type="scientific">Rhodovulum viride</name>
    <dbReference type="NCBI Taxonomy" id="1231134"/>
    <lineage>
        <taxon>Bacteria</taxon>
        <taxon>Pseudomonadati</taxon>
        <taxon>Pseudomonadota</taxon>
        <taxon>Alphaproteobacteria</taxon>
        <taxon>Rhodobacterales</taxon>
        <taxon>Paracoccaceae</taxon>
        <taxon>Rhodovulum</taxon>
    </lineage>
</organism>
<reference evidence="1 2" key="1">
    <citation type="submission" date="2017-01" db="EMBL/GenBank/DDBJ databases">
        <title>Genome sequence of Rhodovulum viride JA756.</title>
        <authorList>
            <person name="Lakshmi K.V."/>
            <person name="Tushar L.D."/>
            <person name="Sasikala C."/>
            <person name="Venkataramana C."/>
        </authorList>
    </citation>
    <scope>NUCLEOTIDE SEQUENCE [LARGE SCALE GENOMIC DNA]</scope>
    <source>
        <strain evidence="1 2">JA756</strain>
    </source>
</reference>
<dbReference type="Gene3D" id="3.90.550.10">
    <property type="entry name" value="Spore Coat Polysaccharide Biosynthesis Protein SpsA, Chain A"/>
    <property type="match status" value="1"/>
</dbReference>
<accession>A0ABX9DL45</accession>
<dbReference type="Pfam" id="PF13704">
    <property type="entry name" value="Glyco_tranf_2_4"/>
    <property type="match status" value="1"/>
</dbReference>
<evidence type="ECO:0000313" key="1">
    <source>
        <dbReference type="EMBL" id="RAP43125.1"/>
    </source>
</evidence>
<protein>
    <recommendedName>
        <fullName evidence="3">Glycosyl transferase family 2</fullName>
    </recommendedName>
</protein>
<gene>
    <name evidence="1" type="ORF">BYZ73_02135</name>
</gene>